<dbReference type="InterPro" id="IPR037883">
    <property type="entry name" value="Knr4/Smi1-like_sf"/>
</dbReference>
<gene>
    <name evidence="2" type="ordered locus">MXAN_0598</name>
</gene>
<dbReference type="Gene3D" id="3.40.1580.10">
    <property type="entry name" value="SMI1/KNR4-like"/>
    <property type="match status" value="1"/>
</dbReference>
<dbReference type="eggNOG" id="ENOG502ZAX0">
    <property type="taxonomic scope" value="Bacteria"/>
</dbReference>
<dbReference type="RefSeq" id="WP_011550729.1">
    <property type="nucleotide sequence ID" value="NC_008095.1"/>
</dbReference>
<dbReference type="EnsemblBacteria" id="ABF88233">
    <property type="protein sequence ID" value="ABF88233"/>
    <property type="gene ID" value="MXAN_0598"/>
</dbReference>
<feature type="domain" description="Knr4/Smi1-like" evidence="1">
    <location>
        <begin position="33"/>
        <end position="153"/>
    </location>
</feature>
<proteinExistence type="predicted"/>
<reference evidence="2 3" key="1">
    <citation type="journal article" date="2006" name="Proc. Natl. Acad. Sci. U.S.A.">
        <title>Evolution of sensory complexity recorded in a myxobacterial genome.</title>
        <authorList>
            <person name="Goldman B.S."/>
            <person name="Nierman W.C."/>
            <person name="Kaiser D."/>
            <person name="Slater S.C."/>
            <person name="Durkin A.S."/>
            <person name="Eisen J.A."/>
            <person name="Ronning C.M."/>
            <person name="Barbazuk W.B."/>
            <person name="Blanchard M."/>
            <person name="Field C."/>
            <person name="Halling C."/>
            <person name="Hinkle G."/>
            <person name="Iartchuk O."/>
            <person name="Kim H.S."/>
            <person name="Mackenzie C."/>
            <person name="Madupu R."/>
            <person name="Miller N."/>
            <person name="Shvartsbeyn A."/>
            <person name="Sullivan S.A."/>
            <person name="Vaudin M."/>
            <person name="Wiegand R."/>
            <person name="Kaplan H.B."/>
        </authorList>
    </citation>
    <scope>NUCLEOTIDE SEQUENCE [LARGE SCALE GENOMIC DNA]</scope>
    <source>
        <strain evidence="3">DK1622</strain>
    </source>
</reference>
<dbReference type="Pfam" id="PF09346">
    <property type="entry name" value="SMI1_KNR4"/>
    <property type="match status" value="1"/>
</dbReference>
<dbReference type="EMBL" id="CP000113">
    <property type="protein sequence ID" value="ABF88233.1"/>
    <property type="molecule type" value="Genomic_DNA"/>
</dbReference>
<dbReference type="HOGENOM" id="CLU_1738538_0_0_7"/>
<dbReference type="SMART" id="SM00860">
    <property type="entry name" value="SMI1_KNR4"/>
    <property type="match status" value="1"/>
</dbReference>
<dbReference type="Proteomes" id="UP000002402">
    <property type="component" value="Chromosome"/>
</dbReference>
<evidence type="ECO:0000259" key="1">
    <source>
        <dbReference type="SMART" id="SM00860"/>
    </source>
</evidence>
<evidence type="ECO:0000313" key="3">
    <source>
        <dbReference type="Proteomes" id="UP000002402"/>
    </source>
</evidence>
<evidence type="ECO:0000313" key="2">
    <source>
        <dbReference type="EMBL" id="ABF88233.1"/>
    </source>
</evidence>
<protein>
    <recommendedName>
        <fullName evidence="1">Knr4/Smi1-like domain-containing protein</fullName>
    </recommendedName>
</protein>
<sequence length="168" mass="18841">MEHCGARQALRGLTMAIESLLTEISRAHFPHPPVTAARIAAFEAQMGWRLDDDLRAFYLHCDGAELFRRLPDANYSILSLEGIAAATPRLRQRAQGASETASLYPLVDCQDSDFVLVNVANTGGPYPLFDAYHETYPREVRKIADSFSDFLERALASGDEFFWLDEQD</sequence>
<name>Q1DEQ7_MYXXD</name>
<dbReference type="InterPro" id="IPR018958">
    <property type="entry name" value="Knr4/Smi1-like_dom"/>
</dbReference>
<accession>Q1DEQ7</accession>
<dbReference type="OrthoDB" id="5505403at2"/>
<dbReference type="KEGG" id="mxa:MXAN_0598"/>
<dbReference type="GeneID" id="41358076"/>
<organism evidence="2 3">
    <name type="scientific">Myxococcus xanthus (strain DK1622)</name>
    <dbReference type="NCBI Taxonomy" id="246197"/>
    <lineage>
        <taxon>Bacteria</taxon>
        <taxon>Pseudomonadati</taxon>
        <taxon>Myxococcota</taxon>
        <taxon>Myxococcia</taxon>
        <taxon>Myxococcales</taxon>
        <taxon>Cystobacterineae</taxon>
        <taxon>Myxococcaceae</taxon>
        <taxon>Myxococcus</taxon>
    </lineage>
</organism>
<keyword evidence="3" id="KW-1185">Reference proteome</keyword>
<dbReference type="SUPFAM" id="SSF160631">
    <property type="entry name" value="SMI1/KNR4-like"/>
    <property type="match status" value="1"/>
</dbReference>
<dbReference type="AlphaFoldDB" id="Q1DEQ7"/>